<dbReference type="Proteomes" id="UP000738359">
    <property type="component" value="Unassembled WGS sequence"/>
</dbReference>
<dbReference type="PANTHER" id="PTHR34144:SF5">
    <property type="entry name" value="ALPHA-1,3-MANNOSYLTRANSFERASE CMT1"/>
    <property type="match status" value="1"/>
</dbReference>
<protein>
    <submittedName>
        <fullName evidence="2">Capsular associated protein</fullName>
    </submittedName>
</protein>
<feature type="region of interest" description="Disordered" evidence="1">
    <location>
        <begin position="152"/>
        <end position="178"/>
    </location>
</feature>
<name>A0A9P6IXL8_MORAP</name>
<comment type="caution">
    <text evidence="2">The sequence shown here is derived from an EMBL/GenBank/DDBJ whole genome shotgun (WGS) entry which is preliminary data.</text>
</comment>
<reference evidence="2" key="1">
    <citation type="journal article" date="2020" name="Fungal Divers.">
        <title>Resolving the Mortierellaceae phylogeny through synthesis of multi-gene phylogenetics and phylogenomics.</title>
        <authorList>
            <person name="Vandepol N."/>
            <person name="Liber J."/>
            <person name="Desiro A."/>
            <person name="Na H."/>
            <person name="Kennedy M."/>
            <person name="Barry K."/>
            <person name="Grigoriev I.V."/>
            <person name="Miller A.N."/>
            <person name="O'Donnell K."/>
            <person name="Stajich J.E."/>
            <person name="Bonito G."/>
        </authorList>
    </citation>
    <scope>NUCLEOTIDE SEQUENCE</scope>
    <source>
        <strain evidence="2">CK1249</strain>
    </source>
</reference>
<sequence length="304" mass="33234">MVCAYGEKHGPHPEGTDLYHTLTLPLLQLSNRTELISSRCGSNTLAPHLLSFLSNNLDDDVHPQDLDVSSPTPATSRQWSTEKYLIAMVLKDSEAILPDLLTRVMETISILGPEHCHLSIVDHASTDETPVVLDMFVSFLESYNRGAFLESSTTTTTTTHGKKVRGVTEPEPKTSRRPGHITYTIRTLSVDDVSSENAATVENLAIEPLLSQSSAAATMALPAEYAGSVRTNSDHGMQTTGQRAQEDARFDSVILLEPVVTCAEDILELVFQSRLQNADLTCGMDLRLEGKASDSKLLGIKREE</sequence>
<dbReference type="InterPro" id="IPR021047">
    <property type="entry name" value="Mannosyltransferase_CMT1"/>
</dbReference>
<keyword evidence="3" id="KW-1185">Reference proteome</keyword>
<dbReference type="AlphaFoldDB" id="A0A9P6IXL8"/>
<gene>
    <name evidence="2" type="primary">CAP59</name>
    <name evidence="2" type="ORF">BGZ70_002277</name>
</gene>
<dbReference type="OrthoDB" id="262547at2759"/>
<evidence type="ECO:0000313" key="3">
    <source>
        <dbReference type="Proteomes" id="UP000738359"/>
    </source>
</evidence>
<dbReference type="Pfam" id="PF11735">
    <property type="entry name" value="CAP59_mtransfer"/>
    <property type="match status" value="1"/>
</dbReference>
<feature type="non-terminal residue" evidence="2">
    <location>
        <position position="304"/>
    </location>
</feature>
<evidence type="ECO:0000256" key="1">
    <source>
        <dbReference type="SAM" id="MobiDB-lite"/>
    </source>
</evidence>
<organism evidence="2 3">
    <name type="scientific">Mortierella alpina</name>
    <name type="common">Oleaginous fungus</name>
    <name type="synonym">Mortierella renispora</name>
    <dbReference type="NCBI Taxonomy" id="64518"/>
    <lineage>
        <taxon>Eukaryota</taxon>
        <taxon>Fungi</taxon>
        <taxon>Fungi incertae sedis</taxon>
        <taxon>Mucoromycota</taxon>
        <taxon>Mortierellomycotina</taxon>
        <taxon>Mortierellomycetes</taxon>
        <taxon>Mortierellales</taxon>
        <taxon>Mortierellaceae</taxon>
        <taxon>Mortierella</taxon>
    </lineage>
</organism>
<dbReference type="EMBL" id="JAAAHY010001546">
    <property type="protein sequence ID" value="KAF9948287.1"/>
    <property type="molecule type" value="Genomic_DNA"/>
</dbReference>
<proteinExistence type="predicted"/>
<accession>A0A9P6IXL8</accession>
<evidence type="ECO:0000313" key="2">
    <source>
        <dbReference type="EMBL" id="KAF9948287.1"/>
    </source>
</evidence>
<dbReference type="PANTHER" id="PTHR34144">
    <property type="entry name" value="CHROMOSOME 8, WHOLE GENOME SHOTGUN SEQUENCE"/>
    <property type="match status" value="1"/>
</dbReference>